<gene>
    <name evidence="1" type="ORF">SAMN05660964_01611</name>
</gene>
<organism evidence="1 2">
    <name type="scientific">Thiothrix caldifontis</name>
    <dbReference type="NCBI Taxonomy" id="525918"/>
    <lineage>
        <taxon>Bacteria</taxon>
        <taxon>Pseudomonadati</taxon>
        <taxon>Pseudomonadota</taxon>
        <taxon>Gammaproteobacteria</taxon>
        <taxon>Thiotrichales</taxon>
        <taxon>Thiotrichaceae</taxon>
        <taxon>Thiothrix</taxon>
    </lineage>
</organism>
<proteinExistence type="predicted"/>
<keyword evidence="2" id="KW-1185">Reference proteome</keyword>
<reference evidence="1 2" key="1">
    <citation type="submission" date="2016-10" db="EMBL/GenBank/DDBJ databases">
        <authorList>
            <person name="de Groot N.N."/>
        </authorList>
    </citation>
    <scope>NUCLEOTIDE SEQUENCE [LARGE SCALE GENOMIC DNA]</scope>
    <source>
        <strain evidence="1 2">DSM 21228</strain>
    </source>
</reference>
<evidence type="ECO:0000313" key="2">
    <source>
        <dbReference type="Proteomes" id="UP000199397"/>
    </source>
</evidence>
<dbReference type="EMBL" id="FNQP01000008">
    <property type="protein sequence ID" value="SEA45926.1"/>
    <property type="molecule type" value="Genomic_DNA"/>
</dbReference>
<evidence type="ECO:0000313" key="1">
    <source>
        <dbReference type="EMBL" id="SEA45926.1"/>
    </source>
</evidence>
<accession>A0A1H4BCU1</accession>
<dbReference type="STRING" id="525918.SAMN05660964_01611"/>
<dbReference type="AlphaFoldDB" id="A0A1H4BCU1"/>
<protein>
    <submittedName>
        <fullName evidence="1">Uncharacterized protein</fullName>
    </submittedName>
</protein>
<dbReference type="Proteomes" id="UP000199397">
    <property type="component" value="Unassembled WGS sequence"/>
</dbReference>
<sequence>MASKTKQEYIPEKVFNFEIRDKRANCQDIEKITIFNPKTNQHVEAIVNESSSPCSISLDVSSKLGEVDRDSIVLILLLDDNQRIVEMLRHEAFDEKSPVKFNISIIQEDEIEKLADGIVIDASRFIKKSREDDALPVSLQPASKRPSYESVLWEVIKERTVAISFDAYGKYLNDVFCLETTGSPQQEQYYSDRVPFQGANAYDALNVATDCFLKEECGVVNNDNMLEQWLTFVDKGDASTNLLEEWRKNAQKLKDNYLLGIKRDVSQPLPLPYMQLIREKLAELPLKSGMALGFAINARDVGDESCYGISTARAACPTMIELIWSYWMEESLLVQTMNAITRRFQNVRAGVRDPLARMDIDPLRPMSSLLWGYIQDEPARLSLVRRAYEYDHHYGFSLAGKAVPKIKTADSRSHFLGAFHQLLNLAHRFFHAYDDTTIKADAFPLLNALREVHLILAEGAHNQYGDLPWVARKEMLMMQWMLARPEMREFIGGRIMVPQKERWMDRVDGMKRLQGWSGTATTHFVDLAQTGERLLLSIRFASWSQIDKSEVALSWAVFWRDDIQRYAHAYRAVTGVDLTDPVTQAALDAKPPSYWLLQREAS</sequence>
<name>A0A1H4BCU1_9GAMM</name>